<sequence>MRAGKLDKRLTIVRLTETGRDGANQPIYGWSDVATVWVQARPVRGEERFQAQQLAGTEVMTFHIRYRADLSVKDRVRYKGKEWDITAVREIGRGVVSEFDCQARAE</sequence>
<gene>
    <name evidence="1" type="ORF">QEO92_00760</name>
</gene>
<dbReference type="Gene3D" id="2.40.10.270">
    <property type="entry name" value="Bacteriophage SPP1 head-tail adaptor protein"/>
    <property type="match status" value="1"/>
</dbReference>
<organism evidence="1 2">
    <name type="scientific">Neorhizobium petrolearium</name>
    <dbReference type="NCBI Taxonomy" id="515361"/>
    <lineage>
        <taxon>Bacteria</taxon>
        <taxon>Pseudomonadati</taxon>
        <taxon>Pseudomonadota</taxon>
        <taxon>Alphaproteobacteria</taxon>
        <taxon>Hyphomicrobiales</taxon>
        <taxon>Rhizobiaceae</taxon>
        <taxon>Rhizobium/Agrobacterium group</taxon>
        <taxon>Neorhizobium</taxon>
    </lineage>
</organism>
<reference evidence="1 2" key="1">
    <citation type="submission" date="2023-04" db="EMBL/GenBank/DDBJ databases">
        <title>Neorhizobium petrolearium OS53, complete genome.</title>
        <authorList>
            <person name="Yu T."/>
        </authorList>
    </citation>
    <scope>NUCLEOTIDE SEQUENCE [LARGE SCALE GENOMIC DNA]</scope>
    <source>
        <strain evidence="1 2">OS53</strain>
    </source>
</reference>
<dbReference type="NCBIfam" id="TIGR01563">
    <property type="entry name" value="gp16_SPP1"/>
    <property type="match status" value="1"/>
</dbReference>
<dbReference type="InterPro" id="IPR038666">
    <property type="entry name" value="SSP1_head-tail_sf"/>
</dbReference>
<name>A0ABY8M290_9HYPH</name>
<evidence type="ECO:0000313" key="1">
    <source>
        <dbReference type="EMBL" id="WGI68665.1"/>
    </source>
</evidence>
<dbReference type="RefSeq" id="WP_227701825.1">
    <property type="nucleotide sequence ID" value="NZ_CP123000.1"/>
</dbReference>
<dbReference type="Pfam" id="PF05521">
    <property type="entry name" value="Phage_HCP"/>
    <property type="match status" value="1"/>
</dbReference>
<dbReference type="InterPro" id="IPR008767">
    <property type="entry name" value="Phage_SPP1_head-tail_adaptor"/>
</dbReference>
<proteinExistence type="predicted"/>
<accession>A0ABY8M290</accession>
<evidence type="ECO:0000313" key="2">
    <source>
        <dbReference type="Proteomes" id="UP001227095"/>
    </source>
</evidence>
<protein>
    <submittedName>
        <fullName evidence="1">Phage head closure protein</fullName>
    </submittedName>
</protein>
<dbReference type="EMBL" id="CP123000">
    <property type="protein sequence ID" value="WGI68665.1"/>
    <property type="molecule type" value="Genomic_DNA"/>
</dbReference>
<keyword evidence="2" id="KW-1185">Reference proteome</keyword>
<dbReference type="Proteomes" id="UP001227095">
    <property type="component" value="Chromosome"/>
</dbReference>